<dbReference type="Gene3D" id="3.40.190.10">
    <property type="entry name" value="Periplasmic binding protein-like II"/>
    <property type="match status" value="2"/>
</dbReference>
<dbReference type="Pfam" id="PF01547">
    <property type="entry name" value="SBP_bac_1"/>
    <property type="match status" value="1"/>
</dbReference>
<gene>
    <name evidence="1" type="primary">yesO</name>
    <name evidence="1" type="ORF">GCM10007096_35830</name>
</gene>
<dbReference type="PANTHER" id="PTHR43649">
    <property type="entry name" value="ARABINOSE-BINDING PROTEIN-RELATED"/>
    <property type="match status" value="1"/>
</dbReference>
<dbReference type="EMBL" id="BMFV01000035">
    <property type="protein sequence ID" value="GGH86946.1"/>
    <property type="molecule type" value="Genomic_DNA"/>
</dbReference>
<dbReference type="PANTHER" id="PTHR43649:SF11">
    <property type="entry name" value="ABC TRANSPORTER SUBSTRATE-BINDING PROTEIN YESO-RELATED"/>
    <property type="match status" value="1"/>
</dbReference>
<evidence type="ECO:0000313" key="1">
    <source>
        <dbReference type="EMBL" id="GGH86946.1"/>
    </source>
</evidence>
<keyword evidence="2" id="KW-1185">Reference proteome</keyword>
<organism evidence="1 2">
    <name type="scientific">Pullulanibacillus pueri</name>
    <dbReference type="NCBI Taxonomy" id="1437324"/>
    <lineage>
        <taxon>Bacteria</taxon>
        <taxon>Bacillati</taxon>
        <taxon>Bacillota</taxon>
        <taxon>Bacilli</taxon>
        <taxon>Bacillales</taxon>
        <taxon>Sporolactobacillaceae</taxon>
        <taxon>Pullulanibacillus</taxon>
    </lineage>
</organism>
<dbReference type="InterPro" id="IPR050490">
    <property type="entry name" value="Bact_solute-bd_prot1"/>
</dbReference>
<comment type="caution">
    <text evidence="1">The sequence shown here is derived from an EMBL/GenBank/DDBJ whole genome shotgun (WGS) entry which is preliminary data.</text>
</comment>
<reference evidence="1" key="2">
    <citation type="submission" date="2020-09" db="EMBL/GenBank/DDBJ databases">
        <authorList>
            <person name="Sun Q."/>
            <person name="Zhou Y."/>
        </authorList>
    </citation>
    <scope>NUCLEOTIDE SEQUENCE</scope>
    <source>
        <strain evidence="1">CGMCC 1.12777</strain>
    </source>
</reference>
<sequence>MYEKKHPNVKIEPEYATWDDYWKKLSPEAAANQLPDIIQMDPSYITQYANNNQLADLKPYLGKEIDTSDLSQNFLDTGKINGNYYGLSAGGVAVSYQYDPELLKKAGIDSIPENWTWTDYENMAKKAAAAGLYFVDGPGQAPDVEFNYYLRTFGKSLYSKDGKSLGYTDDQLFVDYFKMYAEMVKGKAIPSPDVEAQVKGLEDDPVVKQQSIGIVQWATQMAPLQEAANRPLEITGMPGPNADKGLFIKPSMYWSIANSSKNKSEAAKFVDFLTNNIEANKLMLGDRGVPGSPKVQKALEPLLTPANKQVFEYMAWAQDHSSAYNGPDPSGAGQVITLLTNVSDQIAYGKMKPEEAAKQFRQQANAILATSK</sequence>
<name>A0A8J2ZYJ4_9BACL</name>
<reference evidence="1" key="1">
    <citation type="journal article" date="2014" name="Int. J. Syst. Evol. Microbiol.">
        <title>Complete genome sequence of Corynebacterium casei LMG S-19264T (=DSM 44701T), isolated from a smear-ripened cheese.</title>
        <authorList>
            <consortium name="US DOE Joint Genome Institute (JGI-PGF)"/>
            <person name="Walter F."/>
            <person name="Albersmeier A."/>
            <person name="Kalinowski J."/>
            <person name="Ruckert C."/>
        </authorList>
    </citation>
    <scope>NUCLEOTIDE SEQUENCE</scope>
    <source>
        <strain evidence="1">CGMCC 1.12777</strain>
    </source>
</reference>
<protein>
    <submittedName>
        <fullName evidence="1">Putative ABC transporter substrate-binding protein YesO</fullName>
    </submittedName>
</protein>
<accession>A0A8J2ZYJ4</accession>
<dbReference type="InterPro" id="IPR006059">
    <property type="entry name" value="SBP"/>
</dbReference>
<dbReference type="Proteomes" id="UP000656813">
    <property type="component" value="Unassembled WGS sequence"/>
</dbReference>
<dbReference type="AlphaFoldDB" id="A0A8J2ZYJ4"/>
<proteinExistence type="predicted"/>
<dbReference type="SUPFAM" id="SSF53850">
    <property type="entry name" value="Periplasmic binding protein-like II"/>
    <property type="match status" value="1"/>
</dbReference>
<evidence type="ECO:0000313" key="2">
    <source>
        <dbReference type="Proteomes" id="UP000656813"/>
    </source>
</evidence>